<organism evidence="3 4">
    <name type="scientific">Paraurantiacibacter namhicola</name>
    <dbReference type="NCBI Taxonomy" id="645517"/>
    <lineage>
        <taxon>Bacteria</taxon>
        <taxon>Pseudomonadati</taxon>
        <taxon>Pseudomonadota</taxon>
        <taxon>Alphaproteobacteria</taxon>
        <taxon>Sphingomonadales</taxon>
        <taxon>Erythrobacteraceae</taxon>
        <taxon>Paraurantiacibacter</taxon>
    </lineage>
</organism>
<dbReference type="SUPFAM" id="SSF53448">
    <property type="entry name" value="Nucleotide-diphospho-sugar transferases"/>
    <property type="match status" value="1"/>
</dbReference>
<dbReference type="CDD" id="cd04182">
    <property type="entry name" value="GT_2_like_f"/>
    <property type="match status" value="1"/>
</dbReference>
<feature type="domain" description="MobA-like NTP transferase" evidence="2">
    <location>
        <begin position="9"/>
        <end position="165"/>
    </location>
</feature>
<evidence type="ECO:0000259" key="2">
    <source>
        <dbReference type="Pfam" id="PF12804"/>
    </source>
</evidence>
<dbReference type="Gene3D" id="3.90.550.10">
    <property type="entry name" value="Spore Coat Polysaccharide Biosynthesis Protein SpsA, Chain A"/>
    <property type="match status" value="1"/>
</dbReference>
<dbReference type="GO" id="GO:0016779">
    <property type="term" value="F:nucleotidyltransferase activity"/>
    <property type="evidence" value="ECO:0007669"/>
    <property type="project" value="UniProtKB-ARBA"/>
</dbReference>
<dbReference type="Pfam" id="PF12804">
    <property type="entry name" value="NTP_transf_3"/>
    <property type="match status" value="1"/>
</dbReference>
<protein>
    <submittedName>
        <fullName evidence="3">Purine catabolism protein PucB</fullName>
    </submittedName>
</protein>
<gene>
    <name evidence="3" type="primary">pucB</name>
    <name evidence="3" type="ORF">A6F65_02145</name>
</gene>
<reference evidence="3 4" key="1">
    <citation type="submission" date="2016-07" db="EMBL/GenBank/DDBJ databases">
        <title>Complete genome sequence of Altererythrobacter namhicola JCM 16345T, containing esterase-encoding genes.</title>
        <authorList>
            <person name="Cheng H."/>
            <person name="Wu Y.-H."/>
            <person name="Jian S.-L."/>
            <person name="Huo Y.-Y."/>
            <person name="Wang C.-S."/>
            <person name="Xu X.-W."/>
        </authorList>
    </citation>
    <scope>NUCLEOTIDE SEQUENCE [LARGE SCALE GENOMIC DNA]</scope>
    <source>
        <strain evidence="3 4">JCM 16345</strain>
    </source>
</reference>
<dbReference type="STRING" id="645517.A6F65_02145"/>
<evidence type="ECO:0000313" key="3">
    <source>
        <dbReference type="EMBL" id="ANU08431.1"/>
    </source>
</evidence>
<dbReference type="EMBL" id="CP016545">
    <property type="protein sequence ID" value="ANU08431.1"/>
    <property type="molecule type" value="Genomic_DNA"/>
</dbReference>
<dbReference type="PANTHER" id="PTHR43777">
    <property type="entry name" value="MOLYBDENUM COFACTOR CYTIDYLYLTRANSFERASE"/>
    <property type="match status" value="1"/>
</dbReference>
<dbReference type="AlphaFoldDB" id="A0A1C7DAT6"/>
<keyword evidence="4" id="KW-1185">Reference proteome</keyword>
<evidence type="ECO:0000313" key="4">
    <source>
        <dbReference type="Proteomes" id="UP000092698"/>
    </source>
</evidence>
<keyword evidence="1" id="KW-0460">Magnesium</keyword>
<dbReference type="RefSeq" id="WP_169817025.1">
    <property type="nucleotide sequence ID" value="NZ_CP016545.1"/>
</dbReference>
<accession>A0A1C7DAT6</accession>
<dbReference type="InterPro" id="IPR025877">
    <property type="entry name" value="MobA-like_NTP_Trfase"/>
</dbReference>
<dbReference type="Proteomes" id="UP000092698">
    <property type="component" value="Chromosome"/>
</dbReference>
<dbReference type="PANTHER" id="PTHR43777:SF1">
    <property type="entry name" value="MOLYBDENUM COFACTOR CYTIDYLYLTRANSFERASE"/>
    <property type="match status" value="1"/>
</dbReference>
<proteinExistence type="predicted"/>
<evidence type="ECO:0000256" key="1">
    <source>
        <dbReference type="ARBA" id="ARBA00022842"/>
    </source>
</evidence>
<dbReference type="InterPro" id="IPR029044">
    <property type="entry name" value="Nucleotide-diphossugar_trans"/>
</dbReference>
<sequence>MIAATRVGAVLLAAGRSSRFGPQDKLAQPWRGKPLALHAAGTLAAMPFVAHAVVSQQRANWPVPSKYMVVTNPAPDRGLASSIALGARALADTGVEALLFALADMPLVPQAHLERLLGAFETEGMDMVATIGGGRPQVPAVFGRAHFDMLMALTGDQGARDMLGDAATVACDAKLLADFDRPEDFAR</sequence>
<dbReference type="KEGG" id="anh:A6F65_02145"/>
<name>A0A1C7DAT6_9SPHN</name>